<evidence type="ECO:0000256" key="1">
    <source>
        <dbReference type="ARBA" id="ARBA00010641"/>
    </source>
</evidence>
<dbReference type="AlphaFoldDB" id="A0A410WXZ6"/>
<dbReference type="PANTHER" id="PTHR43133">
    <property type="entry name" value="RNA POLYMERASE ECF-TYPE SIGMA FACTO"/>
    <property type="match status" value="1"/>
</dbReference>
<evidence type="ECO:0000256" key="3">
    <source>
        <dbReference type="ARBA" id="ARBA00023082"/>
    </source>
</evidence>
<keyword evidence="5 6" id="KW-0804">Transcription</keyword>
<reference evidence="9 10" key="1">
    <citation type="submission" date="2018-01" db="EMBL/GenBank/DDBJ databases">
        <title>The whole genome sequencing and assembly of Paenibacillus chitinolyticus KCCM 41400 strain.</title>
        <authorList>
            <person name="Kim J.-Y."/>
            <person name="Park M.-K."/>
            <person name="Lee Y.-J."/>
            <person name="Yi H."/>
            <person name="Bahn Y.-S."/>
            <person name="Kim J.F."/>
            <person name="Lee D.-W."/>
        </authorList>
    </citation>
    <scope>NUCLEOTIDE SEQUENCE [LARGE SCALE GENOMIC DNA]</scope>
    <source>
        <strain evidence="9 10">KCCM 41400</strain>
    </source>
</reference>
<dbReference type="GO" id="GO:0006352">
    <property type="term" value="P:DNA-templated transcription initiation"/>
    <property type="evidence" value="ECO:0007669"/>
    <property type="project" value="InterPro"/>
</dbReference>
<keyword evidence="3 6" id="KW-0731">Sigma factor</keyword>
<dbReference type="GO" id="GO:0016987">
    <property type="term" value="F:sigma factor activity"/>
    <property type="evidence" value="ECO:0007669"/>
    <property type="project" value="UniProtKB-KW"/>
</dbReference>
<dbReference type="InterPro" id="IPR039425">
    <property type="entry name" value="RNA_pol_sigma-70-like"/>
</dbReference>
<dbReference type="OrthoDB" id="9785675at2"/>
<dbReference type="InterPro" id="IPR014284">
    <property type="entry name" value="RNA_pol_sigma-70_dom"/>
</dbReference>
<dbReference type="PANTHER" id="PTHR43133:SF8">
    <property type="entry name" value="RNA POLYMERASE SIGMA FACTOR HI_1459-RELATED"/>
    <property type="match status" value="1"/>
</dbReference>
<comment type="similarity">
    <text evidence="1 6">Belongs to the sigma-70 factor family. ECF subfamily.</text>
</comment>
<evidence type="ECO:0000256" key="4">
    <source>
        <dbReference type="ARBA" id="ARBA00023125"/>
    </source>
</evidence>
<evidence type="ECO:0000313" key="10">
    <source>
        <dbReference type="Proteomes" id="UP000288943"/>
    </source>
</evidence>
<keyword evidence="4 6" id="KW-0238">DNA-binding</keyword>
<proteinExistence type="inferred from homology"/>
<dbReference type="SUPFAM" id="SSF88946">
    <property type="entry name" value="Sigma2 domain of RNA polymerase sigma factors"/>
    <property type="match status" value="1"/>
</dbReference>
<evidence type="ECO:0000256" key="6">
    <source>
        <dbReference type="RuleBase" id="RU000716"/>
    </source>
</evidence>
<dbReference type="PROSITE" id="PS01063">
    <property type="entry name" value="SIGMA70_ECF"/>
    <property type="match status" value="1"/>
</dbReference>
<dbReference type="InterPro" id="IPR013324">
    <property type="entry name" value="RNA_pol_sigma_r3/r4-like"/>
</dbReference>
<name>A0A410WXZ6_9BACL</name>
<dbReference type="RefSeq" id="WP_084706484.1">
    <property type="nucleotide sequence ID" value="NZ_CP167173.1"/>
</dbReference>
<dbReference type="InterPro" id="IPR000838">
    <property type="entry name" value="RNA_pol_sigma70_ECF_CS"/>
</dbReference>
<feature type="domain" description="RNA polymerase sigma factor 70 region 4 type 2" evidence="8">
    <location>
        <begin position="132"/>
        <end position="183"/>
    </location>
</feature>
<dbReference type="InterPro" id="IPR007627">
    <property type="entry name" value="RNA_pol_sigma70_r2"/>
</dbReference>
<evidence type="ECO:0000259" key="7">
    <source>
        <dbReference type="Pfam" id="PF04542"/>
    </source>
</evidence>
<dbReference type="SUPFAM" id="SSF88659">
    <property type="entry name" value="Sigma3 and sigma4 domains of RNA polymerase sigma factors"/>
    <property type="match status" value="1"/>
</dbReference>
<dbReference type="InterPro" id="IPR013325">
    <property type="entry name" value="RNA_pol_sigma_r2"/>
</dbReference>
<dbReference type="Pfam" id="PF08281">
    <property type="entry name" value="Sigma70_r4_2"/>
    <property type="match status" value="1"/>
</dbReference>
<evidence type="ECO:0000256" key="5">
    <source>
        <dbReference type="ARBA" id="ARBA00023163"/>
    </source>
</evidence>
<evidence type="ECO:0000256" key="2">
    <source>
        <dbReference type="ARBA" id="ARBA00023015"/>
    </source>
</evidence>
<sequence>MKREGGQAVEANEEIRNTERRHIESVLSGNKNDYAYLVDRYKNKVYMLLRGMGAEPQDAQDLTQEAFIKAYRKLDQHDPDKSFAAWLYTIAANIFKDSKKRKKIPTELLAEQDQIAEKGPEEILLLSEKQKEMQYRISKLPVNYRLVLLLRYTNDLNYAEISEIMGCHVSKVQNDLYRARLKLKKMMIGEERIDHEMLEARRF</sequence>
<dbReference type="Gene3D" id="1.10.10.10">
    <property type="entry name" value="Winged helix-like DNA-binding domain superfamily/Winged helix DNA-binding domain"/>
    <property type="match status" value="1"/>
</dbReference>
<dbReference type="KEGG" id="pchi:PC41400_16410"/>
<gene>
    <name evidence="9" type="ORF">PC41400_16410</name>
</gene>
<protein>
    <recommendedName>
        <fullName evidence="6">RNA polymerase sigma factor</fullName>
    </recommendedName>
</protein>
<dbReference type="GO" id="GO:0006950">
    <property type="term" value="P:response to stress"/>
    <property type="evidence" value="ECO:0007669"/>
    <property type="project" value="UniProtKB-ARBA"/>
</dbReference>
<dbReference type="InterPro" id="IPR013249">
    <property type="entry name" value="RNA_pol_sigma70_r4_t2"/>
</dbReference>
<dbReference type="InterPro" id="IPR036388">
    <property type="entry name" value="WH-like_DNA-bd_sf"/>
</dbReference>
<dbReference type="EMBL" id="CP026520">
    <property type="protein sequence ID" value="QAV19177.1"/>
    <property type="molecule type" value="Genomic_DNA"/>
</dbReference>
<dbReference type="Proteomes" id="UP000288943">
    <property type="component" value="Chromosome"/>
</dbReference>
<organism evidence="9 10">
    <name type="scientific">Paenibacillus chitinolyticus</name>
    <dbReference type="NCBI Taxonomy" id="79263"/>
    <lineage>
        <taxon>Bacteria</taxon>
        <taxon>Bacillati</taxon>
        <taxon>Bacillota</taxon>
        <taxon>Bacilli</taxon>
        <taxon>Bacillales</taxon>
        <taxon>Paenibacillaceae</taxon>
        <taxon>Paenibacillus</taxon>
    </lineage>
</organism>
<dbReference type="GO" id="GO:0003677">
    <property type="term" value="F:DNA binding"/>
    <property type="evidence" value="ECO:0007669"/>
    <property type="project" value="UniProtKB-KW"/>
</dbReference>
<dbReference type="Pfam" id="PF04542">
    <property type="entry name" value="Sigma70_r2"/>
    <property type="match status" value="1"/>
</dbReference>
<evidence type="ECO:0000313" key="9">
    <source>
        <dbReference type="EMBL" id="QAV19177.1"/>
    </source>
</evidence>
<keyword evidence="2 6" id="KW-0805">Transcription regulation</keyword>
<accession>A0A410WXZ6</accession>
<dbReference type="CDD" id="cd06171">
    <property type="entry name" value="Sigma70_r4"/>
    <property type="match status" value="1"/>
</dbReference>
<feature type="domain" description="RNA polymerase sigma-70 region 2" evidence="7">
    <location>
        <begin position="37"/>
        <end position="103"/>
    </location>
</feature>
<dbReference type="Gene3D" id="1.10.1740.10">
    <property type="match status" value="1"/>
</dbReference>
<dbReference type="NCBIfam" id="TIGR02937">
    <property type="entry name" value="sigma70-ECF"/>
    <property type="match status" value="1"/>
</dbReference>
<evidence type="ECO:0000259" key="8">
    <source>
        <dbReference type="Pfam" id="PF08281"/>
    </source>
</evidence>